<feature type="domain" description="Outer membrane protein beta-barrel" evidence="3">
    <location>
        <begin position="318"/>
        <end position="459"/>
    </location>
</feature>
<reference evidence="4" key="1">
    <citation type="submission" date="2021-11" db="EMBL/GenBank/DDBJ databases">
        <title>Vibrio ZSDE26 sp. nov. and Vibrio ZSDZ34 sp. nov., isolated from coastal seawater in Qingdao.</title>
        <authorList>
            <person name="Zhang P."/>
        </authorList>
    </citation>
    <scope>NUCLEOTIDE SEQUENCE</scope>
    <source>
        <strain evidence="4">ZSDZ34</strain>
    </source>
</reference>
<evidence type="ECO:0000259" key="2">
    <source>
        <dbReference type="Pfam" id="PF13084"/>
    </source>
</evidence>
<dbReference type="InterPro" id="IPR027385">
    <property type="entry name" value="Beta-barrel_OMP"/>
</dbReference>
<evidence type="ECO:0000259" key="3">
    <source>
        <dbReference type="Pfam" id="PF13505"/>
    </source>
</evidence>
<comment type="caution">
    <text evidence="4">The sequence shown here is derived from an EMBL/GenBank/DDBJ whole genome shotgun (WGS) entry which is preliminary data.</text>
</comment>
<proteinExistence type="predicted"/>
<evidence type="ECO:0000256" key="1">
    <source>
        <dbReference type="ARBA" id="ARBA00022729"/>
    </source>
</evidence>
<dbReference type="EMBL" id="JAJNNZ010000005">
    <property type="protein sequence ID" value="MCJ2376938.1"/>
    <property type="molecule type" value="Genomic_DNA"/>
</dbReference>
<accession>A0A9X1WAD3</accession>
<dbReference type="RefSeq" id="WP_244356857.1">
    <property type="nucleotide sequence ID" value="NZ_JAJNNZ010000005.1"/>
</dbReference>
<dbReference type="Pfam" id="PF13084">
    <property type="entry name" value="DUF3943"/>
    <property type="match status" value="1"/>
</dbReference>
<dbReference type="AlphaFoldDB" id="A0A9X1WAD3"/>
<sequence>MRALPSALMTTAFAIAPYAIGDDIDFSATQGSFSDAVEYQTNPLSFTIYTDTQTSNSAWEEIQPQNSNYDNPYRVSLFSPQNGEDSERLWSQTKSIGAYGLGVAGALALMPESITQWEKNGDPLLEKWWDNVNQGPVWDRDVWYINYLGHPYFGGVYYQSARKSGYRQWDSFIYSAMMSTFYWEYGVEAFAEIPSIQDLFVTPILGWVYGEWAYNKEQEIRISGGSVWGSSALGSTTLFFLDPVDGLGNGVNHLFGRQLVTAGTGFMGVQDVGMPNGVSERQFKFQVQYALDTTPDSGRTRSNYYAQNNNDPITYGIVGISAGASYVSPSEVWQLEPGVGASFSLGLHFTPAFSGHLTYTRAYLTDTASQASTAYENYSVNALYYFNAESSFRPFITAGFGEAMKNMDRKQKKFQLNAGAGVHYQINSNWAVQTDWRYAAGPRSNVKDHLATGKLIYRFGQGEG</sequence>
<evidence type="ECO:0000313" key="4">
    <source>
        <dbReference type="EMBL" id="MCJ2376938.1"/>
    </source>
</evidence>
<dbReference type="SUPFAM" id="SSF56925">
    <property type="entry name" value="OMPA-like"/>
    <property type="match status" value="1"/>
</dbReference>
<evidence type="ECO:0000313" key="5">
    <source>
        <dbReference type="Proteomes" id="UP001139488"/>
    </source>
</evidence>
<gene>
    <name evidence="4" type="ORF">LNL84_08830</name>
</gene>
<organism evidence="4 5">
    <name type="scientific">Vibrio gelatinilyticus</name>
    <dbReference type="NCBI Taxonomy" id="2893468"/>
    <lineage>
        <taxon>Bacteria</taxon>
        <taxon>Pseudomonadati</taxon>
        <taxon>Pseudomonadota</taxon>
        <taxon>Gammaproteobacteria</taxon>
        <taxon>Vibrionales</taxon>
        <taxon>Vibrionaceae</taxon>
        <taxon>Vibrio</taxon>
    </lineage>
</organism>
<dbReference type="Pfam" id="PF13505">
    <property type="entry name" value="OMP_b-brl"/>
    <property type="match status" value="1"/>
</dbReference>
<dbReference type="Proteomes" id="UP001139488">
    <property type="component" value="Unassembled WGS sequence"/>
</dbReference>
<dbReference type="InterPro" id="IPR011250">
    <property type="entry name" value="OMP/PagP_B-barrel"/>
</dbReference>
<dbReference type="Gene3D" id="2.40.160.20">
    <property type="match status" value="1"/>
</dbReference>
<dbReference type="InterPro" id="IPR025079">
    <property type="entry name" value="DUF3943"/>
</dbReference>
<keyword evidence="1" id="KW-0732">Signal</keyword>
<name>A0A9X1WAD3_9VIBR</name>
<protein>
    <submittedName>
        <fullName evidence="4">DUF3943 domain-containing protein</fullName>
    </submittedName>
</protein>
<keyword evidence="5" id="KW-1185">Reference proteome</keyword>
<feature type="domain" description="DUF3943" evidence="2">
    <location>
        <begin position="135"/>
        <end position="244"/>
    </location>
</feature>